<dbReference type="SUPFAM" id="SSF46785">
    <property type="entry name" value="Winged helix' DNA-binding domain"/>
    <property type="match status" value="1"/>
</dbReference>
<dbReference type="InterPro" id="IPR036388">
    <property type="entry name" value="WH-like_DNA-bd_sf"/>
</dbReference>
<evidence type="ECO:0000256" key="4">
    <source>
        <dbReference type="ARBA" id="ARBA00023163"/>
    </source>
</evidence>
<keyword evidence="7" id="KW-1185">Reference proteome</keyword>
<accession>A0ABY0IV18</accession>
<dbReference type="InterPro" id="IPR058163">
    <property type="entry name" value="LysR-type_TF_proteobact-type"/>
</dbReference>
<dbReference type="RefSeq" id="WP_014238434.1">
    <property type="nucleotide sequence ID" value="NZ_SHKM01000001.1"/>
</dbReference>
<dbReference type="Pfam" id="PF00126">
    <property type="entry name" value="HTH_1"/>
    <property type="match status" value="1"/>
</dbReference>
<feature type="domain" description="HTH lysR-type" evidence="5">
    <location>
        <begin position="1"/>
        <end position="59"/>
    </location>
</feature>
<dbReference type="Proteomes" id="UP000292136">
    <property type="component" value="Unassembled WGS sequence"/>
</dbReference>
<organism evidence="6 7">
    <name type="scientific">Azospira oryzae</name>
    <dbReference type="NCBI Taxonomy" id="146939"/>
    <lineage>
        <taxon>Bacteria</taxon>
        <taxon>Pseudomonadati</taxon>
        <taxon>Pseudomonadota</taxon>
        <taxon>Betaproteobacteria</taxon>
        <taxon>Rhodocyclales</taxon>
        <taxon>Rhodocyclaceae</taxon>
        <taxon>Azospira</taxon>
    </lineage>
</organism>
<comment type="caution">
    <text evidence="6">The sequence shown here is derived from an EMBL/GenBank/DDBJ whole genome shotgun (WGS) entry which is preliminary data.</text>
</comment>
<sequence>MDRFDAMRAFTCVVDTGSFTKAAETLHISRATATQLVQQLEKRLQVRLLDRTTRKVGVTGAGSAFYERAVRLLADLDDAENSVTASQETLGGRLRLDVPSPLARLVLLPALPAFFARHPDIQIDMRVSDRTSDLLDENIDGVIRGGPMADPTLIARRLGDLRLQTYAAPDYLQRLGSPQHPRELEGPEHRIVGYLWAHRNQQAPYLMRRQQEALGIRGHYALAVDDGNAYLAAALAGLGIVWLPDYMARPHVAAGSLIRLFPDWQLDPMPLHAAFPPSRRNNARLRAFIDWAAELIAGIS</sequence>
<dbReference type="InterPro" id="IPR005119">
    <property type="entry name" value="LysR_subst-bd"/>
</dbReference>
<evidence type="ECO:0000313" key="6">
    <source>
        <dbReference type="EMBL" id="RZT90616.1"/>
    </source>
</evidence>
<dbReference type="CDD" id="cd08472">
    <property type="entry name" value="PBP2_CrgA_like_3"/>
    <property type="match status" value="1"/>
</dbReference>
<dbReference type="InterPro" id="IPR036390">
    <property type="entry name" value="WH_DNA-bd_sf"/>
</dbReference>
<comment type="similarity">
    <text evidence="1">Belongs to the LysR transcriptional regulatory family.</text>
</comment>
<evidence type="ECO:0000313" key="7">
    <source>
        <dbReference type="Proteomes" id="UP000292136"/>
    </source>
</evidence>
<dbReference type="Pfam" id="PF03466">
    <property type="entry name" value="LysR_substrate"/>
    <property type="match status" value="1"/>
</dbReference>
<keyword evidence="2" id="KW-0805">Transcription regulation</keyword>
<evidence type="ECO:0000256" key="1">
    <source>
        <dbReference type="ARBA" id="ARBA00009437"/>
    </source>
</evidence>
<dbReference type="Gene3D" id="3.40.190.290">
    <property type="match status" value="1"/>
</dbReference>
<dbReference type="PANTHER" id="PTHR30537">
    <property type="entry name" value="HTH-TYPE TRANSCRIPTIONAL REGULATOR"/>
    <property type="match status" value="1"/>
</dbReference>
<dbReference type="PROSITE" id="PS50931">
    <property type="entry name" value="HTH_LYSR"/>
    <property type="match status" value="1"/>
</dbReference>
<keyword evidence="4" id="KW-0804">Transcription</keyword>
<evidence type="ECO:0000256" key="3">
    <source>
        <dbReference type="ARBA" id="ARBA00023125"/>
    </source>
</evidence>
<keyword evidence="3 6" id="KW-0238">DNA-binding</keyword>
<proteinExistence type="inferred from homology"/>
<dbReference type="Gene3D" id="1.10.10.10">
    <property type="entry name" value="Winged helix-like DNA-binding domain superfamily/Winged helix DNA-binding domain"/>
    <property type="match status" value="1"/>
</dbReference>
<gene>
    <name evidence="6" type="ORF">EV678_1436</name>
</gene>
<dbReference type="PANTHER" id="PTHR30537:SF17">
    <property type="entry name" value="LYSR-FAMILY REGULATORY PROTEIN"/>
    <property type="match status" value="1"/>
</dbReference>
<dbReference type="SUPFAM" id="SSF53850">
    <property type="entry name" value="Periplasmic binding protein-like II"/>
    <property type="match status" value="1"/>
</dbReference>
<name>A0ABY0IV18_9RHOO</name>
<protein>
    <submittedName>
        <fullName evidence="6">DNA-binding transcriptional LysR family regulator</fullName>
    </submittedName>
</protein>
<evidence type="ECO:0000256" key="2">
    <source>
        <dbReference type="ARBA" id="ARBA00023015"/>
    </source>
</evidence>
<dbReference type="InterPro" id="IPR000847">
    <property type="entry name" value="LysR_HTH_N"/>
</dbReference>
<evidence type="ECO:0000259" key="5">
    <source>
        <dbReference type="PROSITE" id="PS50931"/>
    </source>
</evidence>
<dbReference type="EMBL" id="SHKM01000001">
    <property type="protein sequence ID" value="RZT90616.1"/>
    <property type="molecule type" value="Genomic_DNA"/>
</dbReference>
<dbReference type="GO" id="GO:0003677">
    <property type="term" value="F:DNA binding"/>
    <property type="evidence" value="ECO:0007669"/>
    <property type="project" value="UniProtKB-KW"/>
</dbReference>
<reference evidence="6 7" key="1">
    <citation type="submission" date="2019-02" db="EMBL/GenBank/DDBJ databases">
        <title>Genomic Encyclopedia of Type Strains, Phase IV (KMG-IV): sequencing the most valuable type-strain genomes for metagenomic binning, comparative biology and taxonomic classification.</title>
        <authorList>
            <person name="Goeker M."/>
        </authorList>
    </citation>
    <scope>NUCLEOTIDE SEQUENCE [LARGE SCALE GENOMIC DNA]</scope>
    <source>
        <strain evidence="6 7">DSM 21223</strain>
    </source>
</reference>